<dbReference type="GO" id="GO:0016020">
    <property type="term" value="C:membrane"/>
    <property type="evidence" value="ECO:0007669"/>
    <property type="project" value="UniProtKB-SubCell"/>
</dbReference>
<gene>
    <name evidence="6" type="ORF">GSOID_T00001573001</name>
</gene>
<proteinExistence type="predicted"/>
<dbReference type="AlphaFoldDB" id="E4Y3L4"/>
<comment type="subcellular location">
    <subcellularLocation>
        <location evidence="1">Membrane</location>
        <topology evidence="1">Multi-pass membrane protein</topology>
    </subcellularLocation>
</comment>
<feature type="transmembrane region" description="Helical" evidence="5">
    <location>
        <begin position="69"/>
        <end position="89"/>
    </location>
</feature>
<reference evidence="6" key="1">
    <citation type="journal article" date="2010" name="Science">
        <title>Plasticity of animal genome architecture unmasked by rapid evolution of a pelagic tunicate.</title>
        <authorList>
            <person name="Denoeud F."/>
            <person name="Henriet S."/>
            <person name="Mungpakdee S."/>
            <person name="Aury J.M."/>
            <person name="Da Silva C."/>
            <person name="Brinkmann H."/>
            <person name="Mikhaleva J."/>
            <person name="Olsen L.C."/>
            <person name="Jubin C."/>
            <person name="Canestro C."/>
            <person name="Bouquet J.M."/>
            <person name="Danks G."/>
            <person name="Poulain J."/>
            <person name="Campsteijn C."/>
            <person name="Adamski M."/>
            <person name="Cross I."/>
            <person name="Yadetie F."/>
            <person name="Muffato M."/>
            <person name="Louis A."/>
            <person name="Butcher S."/>
            <person name="Tsagkogeorga G."/>
            <person name="Konrad A."/>
            <person name="Singh S."/>
            <person name="Jensen M.F."/>
            <person name="Cong E.H."/>
            <person name="Eikeseth-Otteraa H."/>
            <person name="Noel B."/>
            <person name="Anthouard V."/>
            <person name="Porcel B.M."/>
            <person name="Kachouri-Lafond R."/>
            <person name="Nishino A."/>
            <person name="Ugolini M."/>
            <person name="Chourrout P."/>
            <person name="Nishida H."/>
            <person name="Aasland R."/>
            <person name="Huzurbazar S."/>
            <person name="Westhof E."/>
            <person name="Delsuc F."/>
            <person name="Lehrach H."/>
            <person name="Reinhardt R."/>
            <person name="Weissenbach J."/>
            <person name="Roy S.W."/>
            <person name="Artiguenave F."/>
            <person name="Postlethwait J.H."/>
            <person name="Manak J.R."/>
            <person name="Thompson E.M."/>
            <person name="Jaillon O."/>
            <person name="Du Pasquier L."/>
            <person name="Boudinot P."/>
            <person name="Liberles D.A."/>
            <person name="Volff J.N."/>
            <person name="Philippe H."/>
            <person name="Lenhard B."/>
            <person name="Roest Crollius H."/>
            <person name="Wincker P."/>
            <person name="Chourrout D."/>
        </authorList>
    </citation>
    <scope>NUCLEOTIDE SEQUENCE [LARGE SCALE GENOMIC DNA]</scope>
</reference>
<name>E4Y3L4_OIKDI</name>
<dbReference type="EMBL" id="FN654191">
    <property type="protein sequence ID" value="CBY16411.1"/>
    <property type="molecule type" value="Genomic_DNA"/>
</dbReference>
<evidence type="ECO:0000256" key="4">
    <source>
        <dbReference type="ARBA" id="ARBA00023136"/>
    </source>
</evidence>
<feature type="transmembrane region" description="Helical" evidence="5">
    <location>
        <begin position="12"/>
        <end position="30"/>
    </location>
</feature>
<dbReference type="Pfam" id="PF13000">
    <property type="entry name" value="Acatn"/>
    <property type="match status" value="1"/>
</dbReference>
<dbReference type="InterPro" id="IPR004752">
    <property type="entry name" value="AmpG_permease/AT-1"/>
</dbReference>
<dbReference type="InParanoid" id="E4Y3L4"/>
<evidence type="ECO:0000256" key="3">
    <source>
        <dbReference type="ARBA" id="ARBA00022989"/>
    </source>
</evidence>
<evidence type="ECO:0000313" key="6">
    <source>
        <dbReference type="EMBL" id="CBY16411.1"/>
    </source>
</evidence>
<organism evidence="6">
    <name type="scientific">Oikopleura dioica</name>
    <name type="common">Tunicate</name>
    <dbReference type="NCBI Taxonomy" id="34765"/>
    <lineage>
        <taxon>Eukaryota</taxon>
        <taxon>Metazoa</taxon>
        <taxon>Chordata</taxon>
        <taxon>Tunicata</taxon>
        <taxon>Appendicularia</taxon>
        <taxon>Copelata</taxon>
        <taxon>Oikopleuridae</taxon>
        <taxon>Oikopleura</taxon>
    </lineage>
</organism>
<dbReference type="GO" id="GO:0008521">
    <property type="term" value="F:acetyl-CoA transmembrane transporter activity"/>
    <property type="evidence" value="ECO:0007669"/>
    <property type="project" value="InterPro"/>
</dbReference>
<keyword evidence="3 5" id="KW-1133">Transmembrane helix</keyword>
<keyword evidence="4 5" id="KW-0472">Membrane</keyword>
<feature type="transmembrane region" description="Helical" evidence="5">
    <location>
        <begin position="42"/>
        <end position="62"/>
    </location>
</feature>
<protein>
    <submittedName>
        <fullName evidence="6">Uncharacterized protein</fullName>
    </submittedName>
</protein>
<dbReference type="GO" id="GO:0035348">
    <property type="term" value="P:acetyl-CoA transmembrane transport"/>
    <property type="evidence" value="ECO:0007669"/>
    <property type="project" value="InterPro"/>
</dbReference>
<dbReference type="OrthoDB" id="10417929at2759"/>
<dbReference type="InterPro" id="IPR024371">
    <property type="entry name" value="AcetylCoA_trans_1-like"/>
</dbReference>
<evidence type="ECO:0000256" key="5">
    <source>
        <dbReference type="SAM" id="Phobius"/>
    </source>
</evidence>
<evidence type="ECO:0000256" key="1">
    <source>
        <dbReference type="ARBA" id="ARBA00004141"/>
    </source>
</evidence>
<sequence>MRARCVEKKIFARVSFIMKFFDIITATALVRFTRKNSLITFLYAYPFYMLATCSNGLMLMFAEQRVADGYILPALMGVNLATLLAHHGVYLSSQGFFYYIADENMGGVYMTLLNSLFNFGTMWVDTAALKTIGVMDRDLELDEDYCKRYQNGTDIYDPTETPFTGWDSFYYMCMFSIVAGSIWYAVFFKKIKQLQKTPVEEFRLTKNKKLLTDEK</sequence>
<dbReference type="PANTHER" id="PTHR12778:SF9">
    <property type="entry name" value="ACETYL-COENZYME A TRANSPORTER 1"/>
    <property type="match status" value="1"/>
</dbReference>
<keyword evidence="7" id="KW-1185">Reference proteome</keyword>
<accession>E4Y3L4</accession>
<evidence type="ECO:0000256" key="2">
    <source>
        <dbReference type="ARBA" id="ARBA00022692"/>
    </source>
</evidence>
<keyword evidence="2 5" id="KW-0812">Transmembrane</keyword>
<evidence type="ECO:0000313" key="7">
    <source>
        <dbReference type="Proteomes" id="UP000001307"/>
    </source>
</evidence>
<dbReference type="PANTHER" id="PTHR12778">
    <property type="entry name" value="SOLUTE CARRIER FAMILY 33 ACETYL-COA TRANSPORTER -RELATED"/>
    <property type="match status" value="1"/>
</dbReference>
<dbReference type="Proteomes" id="UP000001307">
    <property type="component" value="Unassembled WGS sequence"/>
</dbReference>
<feature type="transmembrane region" description="Helical" evidence="5">
    <location>
        <begin position="169"/>
        <end position="188"/>
    </location>
</feature>